<dbReference type="PANTHER" id="PTHR11596:SF72">
    <property type="entry name" value="ALKALINE PHOSPHATASE"/>
    <property type="match status" value="1"/>
</dbReference>
<dbReference type="EMBL" id="MJLZ01000013">
    <property type="protein sequence ID" value="RLM25160.1"/>
    <property type="molecule type" value="Genomic_DNA"/>
</dbReference>
<dbReference type="PANTHER" id="PTHR11596">
    <property type="entry name" value="ALKALINE PHOSPHATASE"/>
    <property type="match status" value="1"/>
</dbReference>
<dbReference type="SUPFAM" id="SSF53649">
    <property type="entry name" value="Alkaline phosphatase-like"/>
    <property type="match status" value="1"/>
</dbReference>
<proteinExistence type="inferred from homology"/>
<feature type="binding site" evidence="2">
    <location>
        <position position="240"/>
    </location>
    <ligand>
        <name>Mg(2+)</name>
        <dbReference type="ChEBI" id="CHEBI:18420"/>
    </ligand>
</feature>
<keyword evidence="6" id="KW-1185">Reference proteome</keyword>
<feature type="binding site" evidence="2">
    <location>
        <position position="387"/>
    </location>
    <ligand>
        <name>Zn(2+)</name>
        <dbReference type="ChEBI" id="CHEBI:29105"/>
        <label>2</label>
    </ligand>
</feature>
<feature type="binding site" evidence="2">
    <location>
        <position position="378"/>
    </location>
    <ligand>
        <name>Mg(2+)</name>
        <dbReference type="ChEBI" id="CHEBI:18420"/>
    </ligand>
</feature>
<keyword evidence="2" id="KW-0460">Magnesium</keyword>
<dbReference type="InterPro" id="IPR017850">
    <property type="entry name" value="Alkaline_phosphatase_core_sf"/>
</dbReference>
<feature type="active site" description="Phosphoserine intermediate" evidence="1">
    <location>
        <position position="181"/>
    </location>
</feature>
<keyword evidence="2" id="KW-0479">Metal-binding</keyword>
<dbReference type="CDD" id="cd16012">
    <property type="entry name" value="ALP"/>
    <property type="match status" value="1"/>
</dbReference>
<sequence length="581" mass="63726">MKARWLLPVLFAAALPGISQAQAIYPIDRATILAGGKFDFKVEFDEVLKPEDVRILINGKDYQQVLGKSATFVEREDGENVSAVWVRDVNLPGAGKYVVKAQAKGKTSEVTWDVYQTSDKRKAKNVILFIGDGLSVAHRTGARILSKGVTEGKADGRLAIDDLQYMAFAGTSSTDSIAADSANTMSAYMTGHKSGVNALGVYVSRSKNSLEHPKQETLGELITRSTNMAVGVVSDAELEDATPAAVVSHTRRRADKAEIVGMFYNVQPSVILGGGSAYFLPKSTPGSKRKDENNYVEKFQQAGYALATDADTLKKNASQATKLLGLFHTGNMDGVLDRRFLKNDTVKKFPNQPDLTEMTQAALDVLSKNKDGFFLMVESALIDKASHPLDWERAFYNTIMLDQSVALAQKFAEKNPDTLIIVTGDHTHGISIIGTVDDNKPGTEMREKVGVYEDAGYPNYHDANKDGYPDDVNVSKRLAVFFNNYPDYYETFRPKLDGTFVPAIKNEKDEYVANKAYENVPGAVFREGILPRSSDTGVHSVDDMVIQASGPGAERIRGYMENTELFRVIVDALAVKPQDKK</sequence>
<evidence type="ECO:0000256" key="3">
    <source>
        <dbReference type="RuleBase" id="RU003946"/>
    </source>
</evidence>
<comment type="cofactor">
    <cofactor evidence="2">
        <name>Zn(2+)</name>
        <dbReference type="ChEBI" id="CHEBI:29105"/>
    </cofactor>
    <text evidence="2">Binds 2 Zn(2+) ions.</text>
</comment>
<evidence type="ECO:0000256" key="1">
    <source>
        <dbReference type="PIRSR" id="PIRSR601952-1"/>
    </source>
</evidence>
<feature type="signal peptide" evidence="4">
    <location>
        <begin position="1"/>
        <end position="21"/>
    </location>
</feature>
<organism evidence="5 6">
    <name type="scientific">Brenneria alni</name>
    <dbReference type="NCBI Taxonomy" id="71656"/>
    <lineage>
        <taxon>Bacteria</taxon>
        <taxon>Pseudomonadati</taxon>
        <taxon>Pseudomonadota</taxon>
        <taxon>Gammaproteobacteria</taxon>
        <taxon>Enterobacterales</taxon>
        <taxon>Pectobacteriaceae</taxon>
        <taxon>Brenneria</taxon>
    </lineage>
</organism>
<dbReference type="InterPro" id="IPR001952">
    <property type="entry name" value="Alkaline_phosphatase"/>
</dbReference>
<dbReference type="Gene3D" id="3.40.720.10">
    <property type="entry name" value="Alkaline Phosphatase, subunit A"/>
    <property type="match status" value="1"/>
</dbReference>
<feature type="binding site" evidence="2">
    <location>
        <position position="132"/>
    </location>
    <ligand>
        <name>Mg(2+)</name>
        <dbReference type="ChEBI" id="CHEBI:18420"/>
    </ligand>
</feature>
<dbReference type="Pfam" id="PF00245">
    <property type="entry name" value="Alk_phosphatase"/>
    <property type="match status" value="1"/>
</dbReference>
<dbReference type="OrthoDB" id="9794455at2"/>
<dbReference type="PRINTS" id="PR00113">
    <property type="entry name" value="ALKPHPHTASE"/>
</dbReference>
<dbReference type="RefSeq" id="WP_121574622.1">
    <property type="nucleotide sequence ID" value="NZ_MJLZ01000013.1"/>
</dbReference>
<comment type="cofactor">
    <cofactor evidence="2">
        <name>Mg(2+)</name>
        <dbReference type="ChEBI" id="CHEBI:18420"/>
    </cofactor>
    <text evidence="2">Binds 1 Mg(2+) ion.</text>
</comment>
<feature type="binding site" evidence="2">
    <location>
        <position position="242"/>
    </location>
    <ligand>
        <name>Mg(2+)</name>
        <dbReference type="ChEBI" id="CHEBI:18420"/>
    </ligand>
</feature>
<dbReference type="AlphaFoldDB" id="A0A421DQ28"/>
<feature type="binding site" evidence="2">
    <location>
        <position position="425"/>
    </location>
    <ligand>
        <name>Zn(2+)</name>
        <dbReference type="ChEBI" id="CHEBI:29105"/>
        <label>2</label>
    </ligand>
</feature>
<evidence type="ECO:0000256" key="4">
    <source>
        <dbReference type="SAM" id="SignalP"/>
    </source>
</evidence>
<comment type="similarity">
    <text evidence="3">Belongs to the alkaline phosphatase family.</text>
</comment>
<dbReference type="GO" id="GO:0004035">
    <property type="term" value="F:alkaline phosphatase activity"/>
    <property type="evidence" value="ECO:0007669"/>
    <property type="project" value="TreeGrafter"/>
</dbReference>
<comment type="caution">
    <text evidence="5">The sequence shown here is derived from an EMBL/GenBank/DDBJ whole genome shotgun (WGS) entry which is preliminary data.</text>
</comment>
<keyword evidence="4" id="KW-0732">Signal</keyword>
<keyword evidence="2" id="KW-0862">Zinc</keyword>
<feature type="binding site" evidence="2">
    <location>
        <position position="539"/>
    </location>
    <ligand>
        <name>Zn(2+)</name>
        <dbReference type="ChEBI" id="CHEBI:29105"/>
        <label>2</label>
    </ligand>
</feature>
<dbReference type="SMART" id="SM00098">
    <property type="entry name" value="alkPPc"/>
    <property type="match status" value="1"/>
</dbReference>
<evidence type="ECO:0000256" key="2">
    <source>
        <dbReference type="PIRSR" id="PIRSR601952-2"/>
    </source>
</evidence>
<reference evidence="5 6" key="1">
    <citation type="submission" date="2016-09" db="EMBL/GenBank/DDBJ databases">
        <authorList>
            <person name="Doonan J."/>
            <person name="Pachebat J.A."/>
            <person name="Golyshin P.N."/>
            <person name="Denman S."/>
            <person name="Mcdonald J.E."/>
        </authorList>
    </citation>
    <scope>NUCLEOTIDE SEQUENCE [LARGE SCALE GENOMIC DNA]</scope>
    <source>
        <strain evidence="5 6">NCPPB 3934</strain>
    </source>
</reference>
<protein>
    <submittedName>
        <fullName evidence="5">Alkaline phosphatase</fullName>
    </submittedName>
</protein>
<evidence type="ECO:0000313" key="5">
    <source>
        <dbReference type="EMBL" id="RLM25160.1"/>
    </source>
</evidence>
<gene>
    <name evidence="5" type="ORF">BIY29_07795</name>
</gene>
<evidence type="ECO:0000313" key="6">
    <source>
        <dbReference type="Proteomes" id="UP000285648"/>
    </source>
</evidence>
<feature type="binding site" evidence="2">
    <location>
        <position position="426"/>
    </location>
    <ligand>
        <name>Zn(2+)</name>
        <dbReference type="ChEBI" id="CHEBI:29105"/>
        <label>2</label>
    </ligand>
</feature>
<dbReference type="Proteomes" id="UP000285648">
    <property type="component" value="Unassembled WGS sequence"/>
</dbReference>
<feature type="binding site" evidence="2">
    <location>
        <position position="383"/>
    </location>
    <ligand>
        <name>Zn(2+)</name>
        <dbReference type="ChEBI" id="CHEBI:29105"/>
        <label>2</label>
    </ligand>
</feature>
<dbReference type="GO" id="GO:0046872">
    <property type="term" value="F:metal ion binding"/>
    <property type="evidence" value="ECO:0007669"/>
    <property type="project" value="UniProtKB-KW"/>
</dbReference>
<name>A0A421DQ28_9GAMM</name>
<accession>A0A421DQ28</accession>
<feature type="binding site" evidence="2">
    <location>
        <position position="132"/>
    </location>
    <ligand>
        <name>Zn(2+)</name>
        <dbReference type="ChEBI" id="CHEBI:29105"/>
        <label>2</label>
    </ligand>
</feature>
<feature type="chain" id="PRO_5019552331" evidence="4">
    <location>
        <begin position="22"/>
        <end position="581"/>
    </location>
</feature>